<evidence type="ECO:0000256" key="9">
    <source>
        <dbReference type="ARBA" id="ARBA00022840"/>
    </source>
</evidence>
<evidence type="ECO:0000256" key="2">
    <source>
        <dbReference type="ARBA" id="ARBA00022490"/>
    </source>
</evidence>
<evidence type="ECO:0000256" key="3">
    <source>
        <dbReference type="ARBA" id="ARBA00022527"/>
    </source>
</evidence>
<keyword evidence="5 11" id="KW-0808">Transferase</keyword>
<evidence type="ECO:0000256" key="6">
    <source>
        <dbReference type="ARBA" id="ARBA00022741"/>
    </source>
</evidence>
<reference evidence="15" key="1">
    <citation type="journal article" date="2019" name="Int. J. Syst. Evol. Microbiol.">
        <title>The Global Catalogue of Microorganisms (GCM) 10K type strain sequencing project: providing services to taxonomists for standard genome sequencing and annotation.</title>
        <authorList>
            <consortium name="The Broad Institute Genomics Platform"/>
            <consortium name="The Broad Institute Genome Sequencing Center for Infectious Disease"/>
            <person name="Wu L."/>
            <person name="Ma J."/>
        </authorList>
    </citation>
    <scope>NUCLEOTIDE SEQUENCE [LARGE SCALE GENOMIC DNA]</scope>
    <source>
        <strain evidence="15">KCTC 42986</strain>
    </source>
</reference>
<keyword evidence="4 11" id="KW-0816">Tricarboxylic acid cycle</keyword>
<name>A0ABV7F323_9BURK</name>
<keyword evidence="2 11" id="KW-0963">Cytoplasm</keyword>
<keyword evidence="3 11" id="KW-0723">Serine/threonine-protein kinase</keyword>
<comment type="caution">
    <text evidence="14">The sequence shown here is derived from an EMBL/GenBank/DDBJ whole genome shotgun (WGS) entry which is preliminary data.</text>
</comment>
<dbReference type="EMBL" id="JBHRTP010000031">
    <property type="protein sequence ID" value="MFC3108446.1"/>
    <property type="molecule type" value="Genomic_DNA"/>
</dbReference>
<comment type="catalytic activity">
    <reaction evidence="11">
        <text>L-seryl-[isocitrate dehydrogenase] + ATP = O-phospho-L-seryl-[isocitrate dehydrogenase] + ADP + H(+)</text>
        <dbReference type="Rhea" id="RHEA:43540"/>
        <dbReference type="Rhea" id="RHEA-COMP:10605"/>
        <dbReference type="Rhea" id="RHEA-COMP:10606"/>
        <dbReference type="ChEBI" id="CHEBI:15378"/>
        <dbReference type="ChEBI" id="CHEBI:29999"/>
        <dbReference type="ChEBI" id="CHEBI:30616"/>
        <dbReference type="ChEBI" id="CHEBI:83421"/>
        <dbReference type="ChEBI" id="CHEBI:456216"/>
        <dbReference type="EC" id="2.7.11.5"/>
    </reaction>
</comment>
<sequence>MTQAAFPKLLSSQIAFDIARTILDGFDKHYRLFRAISQAAKRHFEDGDWKVGQLAARERIDFYDRRVHECVTALEDEYDPSDLTDAVWREVKLHYIGMLSDHKQPELAETFFNSVCCNILHRTYFNNDFIFVRPVISTEYIDNAEATPTYRVYYPARDGLRFTLKRIITNFQLRATFADLTRDVEAVEARLKAMLGDQPLEPNHQIQVLASLFYRNKGAYLVGKGINGNHEYPFIVPILHNRKGELVLDTVLFDQEQITVLFSFTRAYFQVDMEVPSAYVQFLRTLLPKKPRSEIYTVLGLQKQGKALFYRDYLHHLRNSSDRFESAPGIRGLVMVVFALPSFPYVFKVIKDFFPPPKDTSRALIKEKYLLVKHHDRVGRMADTLEYSNVAFPRSRFAEALLAELKQHAPSMLEEDGDQIIIRHLYIERRMVPLNIYLAAAEAIDDDAAIERGIIEYGNAIKELMAANIFPGDMLYKNFGVTRHGRVVFYDYDEIEYISDCNFRTIPEAHNEEDEMAAEPWYPIAKNDVFPEQLGTFLLGNTKVRHFFMKHHADLLTAQFWQARKQRIIEGYVDDVFPYPQECRFSYQAGYQSTDQLSTQLSHQASNEVGDQTSTPTQLNIVNPAAQAA</sequence>
<protein>
    <recommendedName>
        <fullName evidence="11">Isocitrate dehydrogenase kinase/phosphatase</fullName>
        <shortName evidence="11">IDH kinase/phosphatase</shortName>
        <shortName evidence="11">IDHK/P</shortName>
        <ecNumber evidence="11">2.7.11.5</ecNumber>
        <ecNumber evidence="11">3.1.3.-</ecNumber>
    </recommendedName>
</protein>
<comment type="subcellular location">
    <subcellularLocation>
        <location evidence="11">Cytoplasm</location>
    </subcellularLocation>
</comment>
<dbReference type="EC" id="3.1.3.-" evidence="11"/>
<evidence type="ECO:0000256" key="11">
    <source>
        <dbReference type="HAMAP-Rule" id="MF_00747"/>
    </source>
</evidence>
<dbReference type="PIRSF" id="PIRSF000719">
    <property type="entry name" value="AceK"/>
    <property type="match status" value="1"/>
</dbReference>
<dbReference type="RefSeq" id="WP_390327773.1">
    <property type="nucleotide sequence ID" value="NZ_JBHRTP010000031.1"/>
</dbReference>
<dbReference type="HAMAP" id="MF_00747">
    <property type="entry name" value="AceK"/>
    <property type="match status" value="1"/>
</dbReference>
<dbReference type="Pfam" id="PF20423">
    <property type="entry name" value="AceK_regulatory"/>
    <property type="match status" value="1"/>
</dbReference>
<keyword evidence="9 11" id="KW-0067">ATP-binding</keyword>
<dbReference type="PANTHER" id="PTHR39559:SF1">
    <property type="entry name" value="ISOCITRATE DEHYDROGENASE KINASE_PHOSPHATASE"/>
    <property type="match status" value="1"/>
</dbReference>
<feature type="domain" description="Isocitrate dehydrogenase kinase/phosphatase (AceK) regulatory" evidence="13">
    <location>
        <begin position="19"/>
        <end position="321"/>
    </location>
</feature>
<evidence type="ECO:0000313" key="15">
    <source>
        <dbReference type="Proteomes" id="UP001595530"/>
    </source>
</evidence>
<proteinExistence type="inferred from homology"/>
<dbReference type="GO" id="GO:0008772">
    <property type="term" value="F:[isocitrate dehydrogenase (NADP+)] kinase activity"/>
    <property type="evidence" value="ECO:0007669"/>
    <property type="project" value="UniProtKB-EC"/>
</dbReference>
<evidence type="ECO:0000259" key="12">
    <source>
        <dbReference type="Pfam" id="PF06315"/>
    </source>
</evidence>
<comment type="function">
    <text evidence="11">Bifunctional enzyme which can phosphorylate or dephosphorylate isocitrate dehydrogenase (IDH) on a specific serine residue. This is a regulatory mechanism which enables bacteria to bypass the Krebs cycle via the glyoxylate shunt in response to the source of carbon. When bacteria are grown on glucose, IDH is fully active and unphosphorylated, but when grown on acetate or ethanol, the activity of IDH declines drastically concomitant with its phosphorylation.</text>
</comment>
<dbReference type="PANTHER" id="PTHR39559">
    <property type="match status" value="1"/>
</dbReference>
<dbReference type="EC" id="2.7.11.5" evidence="11"/>
<comment type="similarity">
    <text evidence="11">Belongs to the AceK family.</text>
</comment>
<evidence type="ECO:0000313" key="14">
    <source>
        <dbReference type="EMBL" id="MFC3108446.1"/>
    </source>
</evidence>
<feature type="binding site" evidence="11">
    <location>
        <begin position="327"/>
        <end position="333"/>
    </location>
    <ligand>
        <name>ATP</name>
        <dbReference type="ChEBI" id="CHEBI:30616"/>
    </ligand>
</feature>
<evidence type="ECO:0000256" key="8">
    <source>
        <dbReference type="ARBA" id="ARBA00022801"/>
    </source>
</evidence>
<evidence type="ECO:0000259" key="13">
    <source>
        <dbReference type="Pfam" id="PF20423"/>
    </source>
</evidence>
<dbReference type="InterPro" id="IPR046854">
    <property type="entry name" value="AceK_regulatory"/>
</dbReference>
<feature type="active site" evidence="11">
    <location>
        <position position="383"/>
    </location>
</feature>
<gene>
    <name evidence="11 14" type="primary">aceK</name>
    <name evidence="14" type="ORF">ACFOFO_10805</name>
</gene>
<keyword evidence="7 11" id="KW-0418">Kinase</keyword>
<dbReference type="NCBIfam" id="NF002804">
    <property type="entry name" value="PRK02946.1"/>
    <property type="match status" value="1"/>
</dbReference>
<dbReference type="Pfam" id="PF06315">
    <property type="entry name" value="AceK_kinase"/>
    <property type="match status" value="1"/>
</dbReference>
<keyword evidence="10 11" id="KW-0904">Protein phosphatase</keyword>
<evidence type="ECO:0000256" key="10">
    <source>
        <dbReference type="ARBA" id="ARBA00022912"/>
    </source>
</evidence>
<organism evidence="14 15">
    <name type="scientific">Undibacterium arcticum</name>
    <dbReference type="NCBI Taxonomy" id="1762892"/>
    <lineage>
        <taxon>Bacteria</taxon>
        <taxon>Pseudomonadati</taxon>
        <taxon>Pseudomonadota</taxon>
        <taxon>Betaproteobacteria</taxon>
        <taxon>Burkholderiales</taxon>
        <taxon>Oxalobacteraceae</taxon>
        <taxon>Undibacterium</taxon>
    </lineage>
</organism>
<evidence type="ECO:0000256" key="4">
    <source>
        <dbReference type="ARBA" id="ARBA00022532"/>
    </source>
</evidence>
<evidence type="ECO:0000256" key="1">
    <source>
        <dbReference type="ARBA" id="ARBA00022435"/>
    </source>
</evidence>
<evidence type="ECO:0000256" key="5">
    <source>
        <dbReference type="ARBA" id="ARBA00022679"/>
    </source>
</evidence>
<dbReference type="Proteomes" id="UP001595530">
    <property type="component" value="Unassembled WGS sequence"/>
</dbReference>
<keyword evidence="1 11" id="KW-0329">Glyoxylate bypass</keyword>
<feature type="domain" description="Isocitrate dehydrogenase kinase/phosphatase (AceK) kinase" evidence="12">
    <location>
        <begin position="322"/>
        <end position="581"/>
    </location>
</feature>
<evidence type="ECO:0000256" key="7">
    <source>
        <dbReference type="ARBA" id="ARBA00022777"/>
    </source>
</evidence>
<dbReference type="GO" id="GO:0016787">
    <property type="term" value="F:hydrolase activity"/>
    <property type="evidence" value="ECO:0007669"/>
    <property type="project" value="UniProtKB-KW"/>
</dbReference>
<keyword evidence="6 11" id="KW-0547">Nucleotide-binding</keyword>
<feature type="binding site" evidence="11">
    <location>
        <position position="348"/>
    </location>
    <ligand>
        <name>ATP</name>
        <dbReference type="ChEBI" id="CHEBI:30616"/>
    </ligand>
</feature>
<accession>A0ABV7F323</accession>
<dbReference type="InterPro" id="IPR010452">
    <property type="entry name" value="Isocitrate_DH_AceK"/>
</dbReference>
<keyword evidence="15" id="KW-1185">Reference proteome</keyword>
<keyword evidence="8 11" id="KW-0378">Hydrolase</keyword>
<dbReference type="InterPro" id="IPR046855">
    <property type="entry name" value="AceK_kinase"/>
</dbReference>